<evidence type="ECO:0000256" key="1">
    <source>
        <dbReference type="ARBA" id="ARBA00003777"/>
    </source>
</evidence>
<dbReference type="AlphaFoldDB" id="A0A167E9P0"/>
<feature type="compositionally biased region" description="Polar residues" evidence="6">
    <location>
        <begin position="15"/>
        <end position="24"/>
    </location>
</feature>
<keyword evidence="4" id="KW-0507">mRNA processing</keyword>
<protein>
    <recommendedName>
        <fullName evidence="3">Pre-mRNA-splicing factor CWC15</fullName>
    </recommendedName>
</protein>
<comment type="function">
    <text evidence="1">Involved in pre-mRNA splicing.</text>
</comment>
<dbReference type="Pfam" id="PF04889">
    <property type="entry name" value="Cwf_Cwc_15"/>
    <property type="match status" value="2"/>
</dbReference>
<dbReference type="PANTHER" id="PTHR12718">
    <property type="entry name" value="CELL CYCLE CONTROL PROTEIN CWF15"/>
    <property type="match status" value="1"/>
</dbReference>
<evidence type="ECO:0000313" key="7">
    <source>
        <dbReference type="EMBL" id="ANB13812.1"/>
    </source>
</evidence>
<evidence type="ECO:0000313" key="8">
    <source>
        <dbReference type="Proteomes" id="UP000189580"/>
    </source>
</evidence>
<feature type="compositionally biased region" description="Acidic residues" evidence="6">
    <location>
        <begin position="178"/>
        <end position="214"/>
    </location>
</feature>
<dbReference type="RefSeq" id="XP_018736289.1">
    <property type="nucleotide sequence ID" value="XM_018881851.1"/>
</dbReference>
<dbReference type="KEGG" id="slb:AWJ20_4759"/>
<dbReference type="GO" id="GO:0003723">
    <property type="term" value="F:RNA binding"/>
    <property type="evidence" value="ECO:0007669"/>
    <property type="project" value="TreeGrafter"/>
</dbReference>
<dbReference type="GO" id="GO:0071013">
    <property type="term" value="C:catalytic step 2 spliceosome"/>
    <property type="evidence" value="ECO:0007669"/>
    <property type="project" value="TreeGrafter"/>
</dbReference>
<comment type="similarity">
    <text evidence="2">Belongs to the CWC15 family.</text>
</comment>
<feature type="compositionally biased region" description="Basic and acidic residues" evidence="6">
    <location>
        <begin position="152"/>
        <end position="177"/>
    </location>
</feature>
<feature type="compositionally biased region" description="Basic and acidic residues" evidence="6">
    <location>
        <begin position="49"/>
        <end position="72"/>
    </location>
</feature>
<evidence type="ECO:0000256" key="4">
    <source>
        <dbReference type="ARBA" id="ARBA00022664"/>
    </source>
</evidence>
<evidence type="ECO:0000256" key="3">
    <source>
        <dbReference type="ARBA" id="ARBA00020693"/>
    </source>
</evidence>
<name>A0A167E9P0_9ASCO</name>
<dbReference type="InterPro" id="IPR006973">
    <property type="entry name" value="Cwf_Cwc_15"/>
</dbReference>
<proteinExistence type="inferred from homology"/>
<organism evidence="7 8">
    <name type="scientific">Sugiyamaella lignohabitans</name>
    <dbReference type="NCBI Taxonomy" id="796027"/>
    <lineage>
        <taxon>Eukaryota</taxon>
        <taxon>Fungi</taxon>
        <taxon>Dikarya</taxon>
        <taxon>Ascomycota</taxon>
        <taxon>Saccharomycotina</taxon>
        <taxon>Dipodascomycetes</taxon>
        <taxon>Dipodascales</taxon>
        <taxon>Trichomonascaceae</taxon>
        <taxon>Sugiyamaella</taxon>
    </lineage>
</organism>
<evidence type="ECO:0000256" key="6">
    <source>
        <dbReference type="SAM" id="MobiDB-lite"/>
    </source>
</evidence>
<feature type="compositionally biased region" description="Basic and acidic residues" evidence="6">
    <location>
        <begin position="242"/>
        <end position="251"/>
    </location>
</feature>
<sequence>MTTAHRPTFDPARGQKNTQISGSIVHTRMLPAHTQLKFRKRGQGGAADADAHGTDGGKRDFKRELLLAENESKQSNGKKRGLVEYDAEEEEAADVGSSRKRREISDGSVSKSVPLLKGDETSNSLHNGDEEKNNENIPEDESDSDVGDTDGYDSKARNEDEDEEYRRRILEKYKDIDADSDSDGDDDDEEKDEDDDDDEDEDDDDDDDDEEDETVMLMRELEKIKKEKALEKQRLEEIAARKAEEEREREIAYGNPLMNPATKDGKDSFAVKRSWMEDTVFKNQASSLAANQSEPKKELINDLLRSDFHKKFMDRYIK</sequence>
<dbReference type="GO" id="GO:0045292">
    <property type="term" value="P:mRNA cis splicing, via spliceosome"/>
    <property type="evidence" value="ECO:0007669"/>
    <property type="project" value="TreeGrafter"/>
</dbReference>
<dbReference type="OrthoDB" id="30179at2759"/>
<accession>A0A167E9P0</accession>
<feature type="compositionally biased region" description="Acidic residues" evidence="6">
    <location>
        <begin position="137"/>
        <end position="151"/>
    </location>
</feature>
<reference evidence="7 8" key="1">
    <citation type="submission" date="2016-02" db="EMBL/GenBank/DDBJ databases">
        <title>Complete genome sequence and transcriptome regulation of the pentose utilising yeast Sugiyamaella lignohabitans.</title>
        <authorList>
            <person name="Bellasio M."/>
            <person name="Peymann A."/>
            <person name="Valli M."/>
            <person name="Sipitzky M."/>
            <person name="Graf A."/>
            <person name="Sauer M."/>
            <person name="Marx H."/>
            <person name="Mattanovich D."/>
        </authorList>
    </citation>
    <scope>NUCLEOTIDE SEQUENCE [LARGE SCALE GENOMIC DNA]</scope>
    <source>
        <strain evidence="7 8">CBS 10342</strain>
    </source>
</reference>
<dbReference type="GeneID" id="30036925"/>
<keyword evidence="8" id="KW-1185">Reference proteome</keyword>
<evidence type="ECO:0000256" key="5">
    <source>
        <dbReference type="ARBA" id="ARBA00023187"/>
    </source>
</evidence>
<dbReference type="EMBL" id="CP014502">
    <property type="protein sequence ID" value="ANB13812.1"/>
    <property type="molecule type" value="Genomic_DNA"/>
</dbReference>
<keyword evidence="5" id="KW-0508">mRNA splicing</keyword>
<evidence type="ECO:0000256" key="2">
    <source>
        <dbReference type="ARBA" id="ARBA00006644"/>
    </source>
</evidence>
<gene>
    <name evidence="7" type="primary">cwf15</name>
    <name evidence="7" type="ORF">AWJ20_4759</name>
</gene>
<dbReference type="PANTHER" id="PTHR12718:SF2">
    <property type="entry name" value="SPLICEOSOME-ASSOCIATED PROTEIN CWC15 HOMOLOG"/>
    <property type="match status" value="1"/>
</dbReference>
<feature type="region of interest" description="Disordered" evidence="6">
    <location>
        <begin position="1"/>
        <end position="214"/>
    </location>
</feature>
<feature type="region of interest" description="Disordered" evidence="6">
    <location>
        <begin position="242"/>
        <end position="265"/>
    </location>
</feature>
<dbReference type="Proteomes" id="UP000189580">
    <property type="component" value="Chromosome d"/>
</dbReference>